<name>A0A8B2ZEM9_STAWA</name>
<dbReference type="EMBL" id="JAANHJ010000001">
    <property type="protein sequence ID" value="MCG6226659.1"/>
    <property type="molecule type" value="Genomic_DNA"/>
</dbReference>
<dbReference type="Gene3D" id="1.10.260.40">
    <property type="entry name" value="lambda repressor-like DNA-binding domains"/>
    <property type="match status" value="1"/>
</dbReference>
<dbReference type="Proteomes" id="UP000814367">
    <property type="component" value="Unassembled WGS sequence"/>
</dbReference>
<evidence type="ECO:0000313" key="4">
    <source>
        <dbReference type="EMBL" id="RGM30419.1"/>
    </source>
</evidence>
<protein>
    <submittedName>
        <fullName evidence="2">Helix-turn-helix transcriptional regulator</fullName>
    </submittedName>
    <submittedName>
        <fullName evidence="4">XRE family transcriptional regulator</fullName>
    </submittedName>
</protein>
<comment type="caution">
    <text evidence="4">The sequence shown here is derived from an EMBL/GenBank/DDBJ whole genome shotgun (WGS) entry which is preliminary data.</text>
</comment>
<dbReference type="InterPro" id="IPR010982">
    <property type="entry name" value="Lambda_DNA-bd_dom_sf"/>
</dbReference>
<reference evidence="2 7" key="3">
    <citation type="submission" date="2020-03" db="EMBL/GenBank/DDBJ databases">
        <title>Comparative genetics of Staphylococcus warneri persistents from caprine mastitis.</title>
        <authorList>
            <person name="Franca C.A."/>
            <person name="Rosa D.S."/>
            <person name="Silva A."/>
            <person name="Rodrigues D.L.N."/>
            <person name="Santos R.G."/>
            <person name="Castillo R.E.H."/>
            <person name="Moreira M.A.S."/>
            <person name="Lima M.C."/>
            <person name="Gouveia G.V."/>
            <person name="Gouveia J.J.S."/>
            <person name="Souza R.F.S."/>
            <person name="Bertram B."/>
            <person name="Azevedo V."/>
            <person name="Costa M."/>
        </authorList>
    </citation>
    <scope>NUCLEOTIDE SEQUENCE [LARGE SCALE GENOMIC DNA]</scope>
    <source>
        <strain evidence="2 7">Cap 9.2</strain>
    </source>
</reference>
<sequence>MNKSEIGKRIKQIRLSLGSSMIKFGEQIDEISPVKSGVISNWENGKQIPNKKRISKIAKLGNISINELLYGNPSTFLFDNLNIYDEYGFGNLADLSFQGRMYIVQMCIQEYLKFKAKTTEKNLKSLKNDGIKDYGELLSFSNNNLELIIQNMISIFDNSLKSLENIDPEKIKKVSGNNFIYEKYLNNEEITVSEKLNNFGRINVFELKNLIYKHEHSENYPIINILNDLIKYSIYISNNNQIDQEIIDEIENFLASNIRVDLETELFKNTLLENSYLSDYIKNHLVVDMEELEKGLNSVNPDNNSQ</sequence>
<dbReference type="EMBL" id="QXWP01000004">
    <property type="protein sequence ID" value="NBH30925.1"/>
    <property type="molecule type" value="Genomic_DNA"/>
</dbReference>
<evidence type="ECO:0000313" key="6">
    <source>
        <dbReference type="Proteomes" id="UP000481807"/>
    </source>
</evidence>
<dbReference type="InterPro" id="IPR001387">
    <property type="entry name" value="Cro/C1-type_HTH"/>
</dbReference>
<dbReference type="Proteomes" id="UP000261016">
    <property type="component" value="Unassembled WGS sequence"/>
</dbReference>
<dbReference type="SUPFAM" id="SSF47413">
    <property type="entry name" value="lambda repressor-like DNA-binding domains"/>
    <property type="match status" value="1"/>
</dbReference>
<reference evidence="3 6" key="2">
    <citation type="submission" date="2018-08" db="EMBL/GenBank/DDBJ databases">
        <title>Murine metabolic-syndrome-specific gut microbial biobank.</title>
        <authorList>
            <person name="Liu C."/>
        </authorList>
    </citation>
    <scope>NUCLEOTIDE SEQUENCE [LARGE SCALE GENOMIC DNA]</scope>
    <source>
        <strain evidence="3 6">1XD21-27</strain>
    </source>
</reference>
<evidence type="ECO:0000313" key="3">
    <source>
        <dbReference type="EMBL" id="NBH30925.1"/>
    </source>
</evidence>
<accession>A0A8B2ZEM9</accession>
<gene>
    <name evidence="3" type="ORF">D3Z30_08000</name>
    <name evidence="4" type="ORF">DXC19_08160</name>
    <name evidence="2" type="ORF">G8J23_11805</name>
</gene>
<dbReference type="EMBL" id="QSTD01000003">
    <property type="protein sequence ID" value="RGM30419.1"/>
    <property type="molecule type" value="Genomic_DNA"/>
</dbReference>
<feature type="domain" description="HTH cro/C1-type" evidence="1">
    <location>
        <begin position="10"/>
        <end position="68"/>
    </location>
</feature>
<dbReference type="RefSeq" id="WP_050969315.1">
    <property type="nucleotide sequence ID" value="NZ_CABMFV010000003.1"/>
</dbReference>
<dbReference type="Pfam" id="PF01381">
    <property type="entry name" value="HTH_3"/>
    <property type="match status" value="1"/>
</dbReference>
<proteinExistence type="predicted"/>
<keyword evidence="7" id="KW-1185">Reference proteome</keyword>
<organism evidence="4 5">
    <name type="scientific">Staphylococcus warneri</name>
    <dbReference type="NCBI Taxonomy" id="1292"/>
    <lineage>
        <taxon>Bacteria</taxon>
        <taxon>Bacillati</taxon>
        <taxon>Bacillota</taxon>
        <taxon>Bacilli</taxon>
        <taxon>Bacillales</taxon>
        <taxon>Staphylococcaceae</taxon>
        <taxon>Staphylococcus</taxon>
    </lineage>
</organism>
<dbReference type="PROSITE" id="PS50943">
    <property type="entry name" value="HTH_CROC1"/>
    <property type="match status" value="1"/>
</dbReference>
<dbReference type="AlphaFoldDB" id="A0A8B2ZEM9"/>
<dbReference type="SMART" id="SM00530">
    <property type="entry name" value="HTH_XRE"/>
    <property type="match status" value="1"/>
</dbReference>
<dbReference type="CDD" id="cd00093">
    <property type="entry name" value="HTH_XRE"/>
    <property type="match status" value="1"/>
</dbReference>
<reference evidence="4 5" key="1">
    <citation type="submission" date="2018-08" db="EMBL/GenBank/DDBJ databases">
        <title>A genome reference for cultivated species of the human gut microbiota.</title>
        <authorList>
            <person name="Zou Y."/>
            <person name="Xue W."/>
            <person name="Luo G."/>
        </authorList>
    </citation>
    <scope>NUCLEOTIDE SEQUENCE [LARGE SCALE GENOMIC DNA]</scope>
    <source>
        <strain evidence="4 5">OM08-17AT</strain>
    </source>
</reference>
<evidence type="ECO:0000259" key="1">
    <source>
        <dbReference type="PROSITE" id="PS50943"/>
    </source>
</evidence>
<evidence type="ECO:0000313" key="2">
    <source>
        <dbReference type="EMBL" id="MCG6226659.1"/>
    </source>
</evidence>
<dbReference type="GO" id="GO:0003677">
    <property type="term" value="F:DNA binding"/>
    <property type="evidence" value="ECO:0007669"/>
    <property type="project" value="InterPro"/>
</dbReference>
<dbReference type="Proteomes" id="UP000481807">
    <property type="component" value="Unassembled WGS sequence"/>
</dbReference>
<evidence type="ECO:0000313" key="5">
    <source>
        <dbReference type="Proteomes" id="UP000261016"/>
    </source>
</evidence>
<evidence type="ECO:0000313" key="7">
    <source>
        <dbReference type="Proteomes" id="UP000814367"/>
    </source>
</evidence>